<dbReference type="Proteomes" id="UP001367508">
    <property type="component" value="Unassembled WGS sequence"/>
</dbReference>
<reference evidence="2 3" key="1">
    <citation type="submission" date="2024-01" db="EMBL/GenBank/DDBJ databases">
        <title>The genomes of 5 underutilized Papilionoideae crops provide insights into root nodulation and disease resistanc.</title>
        <authorList>
            <person name="Jiang F."/>
        </authorList>
    </citation>
    <scope>NUCLEOTIDE SEQUENCE [LARGE SCALE GENOMIC DNA]</scope>
    <source>
        <strain evidence="2">LVBAO_FW01</strain>
        <tissue evidence="2">Leaves</tissue>
    </source>
</reference>
<name>A0AAN9MZ01_CANGL</name>
<evidence type="ECO:0000313" key="2">
    <source>
        <dbReference type="EMBL" id="KAK7361003.1"/>
    </source>
</evidence>
<sequence length="100" mass="11404">MPTLWLTLYLAKAQPRAWPLTKPIVMADLRVLGVRADSRKVNGEDRHSYYTSYHHACHAGTLCHLVQRHELRLEPKNDAPSSPQGTKSRPDTYANNIEKL</sequence>
<evidence type="ECO:0000256" key="1">
    <source>
        <dbReference type="SAM" id="MobiDB-lite"/>
    </source>
</evidence>
<keyword evidence="3" id="KW-1185">Reference proteome</keyword>
<gene>
    <name evidence="2" type="ORF">VNO77_03026</name>
</gene>
<organism evidence="2 3">
    <name type="scientific">Canavalia gladiata</name>
    <name type="common">Sword bean</name>
    <name type="synonym">Dolichos gladiatus</name>
    <dbReference type="NCBI Taxonomy" id="3824"/>
    <lineage>
        <taxon>Eukaryota</taxon>
        <taxon>Viridiplantae</taxon>
        <taxon>Streptophyta</taxon>
        <taxon>Embryophyta</taxon>
        <taxon>Tracheophyta</taxon>
        <taxon>Spermatophyta</taxon>
        <taxon>Magnoliopsida</taxon>
        <taxon>eudicotyledons</taxon>
        <taxon>Gunneridae</taxon>
        <taxon>Pentapetalae</taxon>
        <taxon>rosids</taxon>
        <taxon>fabids</taxon>
        <taxon>Fabales</taxon>
        <taxon>Fabaceae</taxon>
        <taxon>Papilionoideae</taxon>
        <taxon>50 kb inversion clade</taxon>
        <taxon>NPAAA clade</taxon>
        <taxon>indigoferoid/millettioid clade</taxon>
        <taxon>Phaseoleae</taxon>
        <taxon>Canavalia</taxon>
    </lineage>
</organism>
<protein>
    <submittedName>
        <fullName evidence="2">Uncharacterized protein</fullName>
    </submittedName>
</protein>
<proteinExistence type="predicted"/>
<dbReference type="EMBL" id="JAYMYQ010000001">
    <property type="protein sequence ID" value="KAK7361003.1"/>
    <property type="molecule type" value="Genomic_DNA"/>
</dbReference>
<dbReference type="AlphaFoldDB" id="A0AAN9MZ01"/>
<accession>A0AAN9MZ01</accession>
<evidence type="ECO:0000313" key="3">
    <source>
        <dbReference type="Proteomes" id="UP001367508"/>
    </source>
</evidence>
<comment type="caution">
    <text evidence="2">The sequence shown here is derived from an EMBL/GenBank/DDBJ whole genome shotgun (WGS) entry which is preliminary data.</text>
</comment>
<feature type="region of interest" description="Disordered" evidence="1">
    <location>
        <begin position="73"/>
        <end position="100"/>
    </location>
</feature>